<evidence type="ECO:0000313" key="8">
    <source>
        <dbReference type="EMBL" id="AER56824.1"/>
    </source>
</evidence>
<dbReference type="InterPro" id="IPR010710">
    <property type="entry name" value="DUF1289"/>
</dbReference>
<dbReference type="CDD" id="cd03426">
    <property type="entry name" value="NUDIX_CoAse_Nudt7"/>
    <property type="match status" value="1"/>
</dbReference>
<evidence type="ECO:0000313" key="9">
    <source>
        <dbReference type="Proteomes" id="UP000005870"/>
    </source>
</evidence>
<dbReference type="Gene3D" id="3.90.79.10">
    <property type="entry name" value="Nucleoside Triphosphate Pyrophosphohydrolase"/>
    <property type="match status" value="1"/>
</dbReference>
<proteinExistence type="predicted"/>
<dbReference type="PROSITE" id="PS51462">
    <property type="entry name" value="NUDIX"/>
    <property type="match status" value="1"/>
</dbReference>
<comment type="cofactor">
    <cofactor evidence="2">
        <name>Mg(2+)</name>
        <dbReference type="ChEBI" id="CHEBI:18420"/>
    </cofactor>
</comment>
<dbReference type="GO" id="GO:0010945">
    <property type="term" value="F:coenzyme A diphosphatase activity"/>
    <property type="evidence" value="ECO:0007669"/>
    <property type="project" value="InterPro"/>
</dbReference>
<gene>
    <name evidence="8" type="ordered locus">DSC_10900</name>
</gene>
<dbReference type="PANTHER" id="PTHR12992">
    <property type="entry name" value="NUDIX HYDROLASE"/>
    <property type="match status" value="1"/>
</dbReference>
<organism evidence="8 9">
    <name type="scientific">Pseudoxanthomonas spadix (strain BD-a59)</name>
    <dbReference type="NCBI Taxonomy" id="1045855"/>
    <lineage>
        <taxon>Bacteria</taxon>
        <taxon>Pseudomonadati</taxon>
        <taxon>Pseudomonadota</taxon>
        <taxon>Gammaproteobacteria</taxon>
        <taxon>Lysobacterales</taxon>
        <taxon>Lysobacteraceae</taxon>
        <taxon>Pseudoxanthomonas</taxon>
    </lineage>
</organism>
<keyword evidence="3" id="KW-0479">Metal-binding</keyword>
<dbReference type="InterPro" id="IPR000086">
    <property type="entry name" value="NUDIX_hydrolase_dom"/>
</dbReference>
<evidence type="ECO:0000256" key="6">
    <source>
        <dbReference type="ARBA" id="ARBA00023211"/>
    </source>
</evidence>
<dbReference type="HOGENOM" id="CLU_040940_5_1_6"/>
<dbReference type="Pfam" id="PF06945">
    <property type="entry name" value="DUF1289"/>
    <property type="match status" value="1"/>
</dbReference>
<evidence type="ECO:0000256" key="3">
    <source>
        <dbReference type="ARBA" id="ARBA00022723"/>
    </source>
</evidence>
<sequence length="266" mass="28742">MFPATGPTLSPCIGLCTLRGDGLCRGCLRALEEIAAWPQMGDDARKALTERLPERARMPHDLHILLPEYDALQRALHPLDARPAPRGWNADQLEGLLPPGPPAAAAVLAGLVPRSTGTTVLLTRRHDGLRQHGGQVSFPGGRVDAGDADAVAAALRESDEEIALKRAQVQPIGLLDTFATITGFLVTPVVAVIHPGFVPLPNPGEVAEVFEVPLDYLMAPHNLRSVALELKGRPRTVLEYDWAEQRIWGATAAILYNLRRRLEAVA</sequence>
<feature type="domain" description="Nudix hydrolase" evidence="7">
    <location>
        <begin position="98"/>
        <end position="238"/>
    </location>
</feature>
<dbReference type="OrthoDB" id="9802805at2"/>
<keyword evidence="4 8" id="KW-0378">Hydrolase</keyword>
<evidence type="ECO:0000259" key="7">
    <source>
        <dbReference type="PROSITE" id="PS51462"/>
    </source>
</evidence>
<dbReference type="InterPro" id="IPR015797">
    <property type="entry name" value="NUDIX_hydrolase-like_dom_sf"/>
</dbReference>
<keyword evidence="9" id="KW-1185">Reference proteome</keyword>
<accession>G7UPL1</accession>
<keyword evidence="5" id="KW-0460">Magnesium</keyword>
<evidence type="ECO:0000256" key="2">
    <source>
        <dbReference type="ARBA" id="ARBA00001946"/>
    </source>
</evidence>
<comment type="cofactor">
    <cofactor evidence="1">
        <name>Mn(2+)</name>
        <dbReference type="ChEBI" id="CHEBI:29035"/>
    </cofactor>
</comment>
<protein>
    <submittedName>
        <fullName evidence="8">NUDIX hydrolase family protein</fullName>
    </submittedName>
</protein>
<dbReference type="SUPFAM" id="SSF55811">
    <property type="entry name" value="Nudix"/>
    <property type="match status" value="1"/>
</dbReference>
<dbReference type="NCBIfam" id="NF007980">
    <property type="entry name" value="PRK10707.1"/>
    <property type="match status" value="1"/>
</dbReference>
<dbReference type="EMBL" id="CP003093">
    <property type="protein sequence ID" value="AER56824.1"/>
    <property type="molecule type" value="Genomic_DNA"/>
</dbReference>
<dbReference type="STRING" id="1045855.DSC_10900"/>
<dbReference type="Pfam" id="PF00293">
    <property type="entry name" value="NUDIX"/>
    <property type="match status" value="1"/>
</dbReference>
<name>G7UPL1_PSEUP</name>
<dbReference type="Proteomes" id="UP000005870">
    <property type="component" value="Chromosome"/>
</dbReference>
<dbReference type="PANTHER" id="PTHR12992:SF11">
    <property type="entry name" value="MITOCHONDRIAL COENZYME A DIPHOSPHATASE NUDT8"/>
    <property type="match status" value="1"/>
</dbReference>
<reference evidence="8 9" key="1">
    <citation type="journal article" date="2012" name="J. Bacteriol.">
        <title>Complete Genome Sequence of the BTEX-Degrading Bacterium Pseudoxanthomonas spadix BD-a59.</title>
        <authorList>
            <person name="Lee S.H."/>
            <person name="Jin H.M."/>
            <person name="Lee H.J."/>
            <person name="Kim J.M."/>
            <person name="Jeon C.O."/>
        </authorList>
    </citation>
    <scope>NUCLEOTIDE SEQUENCE [LARGE SCALE GENOMIC DNA]</scope>
    <source>
        <strain evidence="8 9">BD-a59</strain>
    </source>
</reference>
<dbReference type="eggNOG" id="COG0494">
    <property type="taxonomic scope" value="Bacteria"/>
</dbReference>
<evidence type="ECO:0000256" key="1">
    <source>
        <dbReference type="ARBA" id="ARBA00001936"/>
    </source>
</evidence>
<evidence type="ECO:0000256" key="5">
    <source>
        <dbReference type="ARBA" id="ARBA00022842"/>
    </source>
</evidence>
<dbReference type="RefSeq" id="WP_014160998.1">
    <property type="nucleotide sequence ID" value="NC_016147.2"/>
</dbReference>
<dbReference type="AlphaFoldDB" id="G7UPL1"/>
<dbReference type="KEGG" id="psd:DSC_10900"/>
<dbReference type="eggNOG" id="COG3313">
    <property type="taxonomic scope" value="Bacteria"/>
</dbReference>
<dbReference type="InterPro" id="IPR045121">
    <property type="entry name" value="CoAse"/>
</dbReference>
<keyword evidence="6" id="KW-0464">Manganese</keyword>
<evidence type="ECO:0000256" key="4">
    <source>
        <dbReference type="ARBA" id="ARBA00022801"/>
    </source>
</evidence>
<dbReference type="GO" id="GO:0046872">
    <property type="term" value="F:metal ion binding"/>
    <property type="evidence" value="ECO:0007669"/>
    <property type="project" value="UniProtKB-KW"/>
</dbReference>